<evidence type="ECO:0000313" key="3">
    <source>
        <dbReference type="Proteomes" id="UP000503447"/>
    </source>
</evidence>
<proteinExistence type="predicted"/>
<dbReference type="KEGG" id="ftj:FTUN_4449"/>
<name>A0A6M5YSQ2_9BACT</name>
<evidence type="ECO:0000313" key="2">
    <source>
        <dbReference type="EMBL" id="QJW96889.1"/>
    </source>
</evidence>
<sequence>MKLTLHGALLAPFVLTALAAPALAQTGTKPLPEPLPMGVPYVYQPGNPYWYAPAVPVYSSSWYVPVPAPGTTRYAPVVPYYSYPFASATPVFGRYSWDYTGIPARGYGWYSTAVPHYPYSYQYPTLTGRVWMGYGW</sequence>
<dbReference type="RefSeq" id="WP_171472388.1">
    <property type="nucleotide sequence ID" value="NZ_CP053452.2"/>
</dbReference>
<protein>
    <submittedName>
        <fullName evidence="2">Uncharacterized protein</fullName>
    </submittedName>
</protein>
<keyword evidence="1" id="KW-0732">Signal</keyword>
<accession>A0A6M5YSQ2</accession>
<evidence type="ECO:0000256" key="1">
    <source>
        <dbReference type="SAM" id="SignalP"/>
    </source>
</evidence>
<dbReference type="Proteomes" id="UP000503447">
    <property type="component" value="Chromosome"/>
</dbReference>
<keyword evidence="3" id="KW-1185">Reference proteome</keyword>
<dbReference type="EMBL" id="CP053452">
    <property type="protein sequence ID" value="QJW96889.1"/>
    <property type="molecule type" value="Genomic_DNA"/>
</dbReference>
<gene>
    <name evidence="2" type="ORF">FTUN_4449</name>
</gene>
<feature type="signal peptide" evidence="1">
    <location>
        <begin position="1"/>
        <end position="24"/>
    </location>
</feature>
<organism evidence="2 3">
    <name type="scientific">Frigoriglobus tundricola</name>
    <dbReference type="NCBI Taxonomy" id="2774151"/>
    <lineage>
        <taxon>Bacteria</taxon>
        <taxon>Pseudomonadati</taxon>
        <taxon>Planctomycetota</taxon>
        <taxon>Planctomycetia</taxon>
        <taxon>Gemmatales</taxon>
        <taxon>Gemmataceae</taxon>
        <taxon>Frigoriglobus</taxon>
    </lineage>
</organism>
<feature type="chain" id="PRO_5027011453" evidence="1">
    <location>
        <begin position="25"/>
        <end position="136"/>
    </location>
</feature>
<reference evidence="3" key="1">
    <citation type="submission" date="2020-05" db="EMBL/GenBank/DDBJ databases">
        <title>Frigoriglobus tundricola gen. nov., sp. nov., a psychrotolerant cellulolytic planctomycete of the family Gemmataceae with two divergent copies of 16S rRNA gene.</title>
        <authorList>
            <person name="Kulichevskaya I.S."/>
            <person name="Ivanova A.A."/>
            <person name="Naumoff D.G."/>
            <person name="Beletsky A.V."/>
            <person name="Rijpstra W.I.C."/>
            <person name="Sinninghe Damste J.S."/>
            <person name="Mardanov A.V."/>
            <person name="Ravin N.V."/>
            <person name="Dedysh S.N."/>
        </authorList>
    </citation>
    <scope>NUCLEOTIDE SEQUENCE [LARGE SCALE GENOMIC DNA]</scope>
    <source>
        <strain evidence="3">PL17</strain>
    </source>
</reference>
<dbReference type="AlphaFoldDB" id="A0A6M5YSQ2"/>